<keyword evidence="3" id="KW-1185">Reference proteome</keyword>
<evidence type="ECO:0000313" key="3">
    <source>
        <dbReference type="Proteomes" id="UP000299102"/>
    </source>
</evidence>
<gene>
    <name evidence="2" type="ORF">EVAR_23035_1</name>
</gene>
<dbReference type="EMBL" id="BGZK01000208">
    <property type="protein sequence ID" value="GBP28570.1"/>
    <property type="molecule type" value="Genomic_DNA"/>
</dbReference>
<proteinExistence type="predicted"/>
<sequence length="89" mass="10012">MYKIYPQWGNTEHQNWETYSNDVTKGFLQRVLDEIGRFCAAHAARRRPPPPAAARPNNSQTTKLAETQKLAFRVSESRAGRAAGVGRPD</sequence>
<feature type="region of interest" description="Disordered" evidence="1">
    <location>
        <begin position="67"/>
        <end position="89"/>
    </location>
</feature>
<feature type="region of interest" description="Disordered" evidence="1">
    <location>
        <begin position="43"/>
        <end position="62"/>
    </location>
</feature>
<dbReference type="AlphaFoldDB" id="A0A4C1UQS2"/>
<evidence type="ECO:0000313" key="2">
    <source>
        <dbReference type="EMBL" id="GBP28570.1"/>
    </source>
</evidence>
<comment type="caution">
    <text evidence="2">The sequence shown here is derived from an EMBL/GenBank/DDBJ whole genome shotgun (WGS) entry which is preliminary data.</text>
</comment>
<reference evidence="2 3" key="1">
    <citation type="journal article" date="2019" name="Commun. Biol.">
        <title>The bagworm genome reveals a unique fibroin gene that provides high tensile strength.</title>
        <authorList>
            <person name="Kono N."/>
            <person name="Nakamura H."/>
            <person name="Ohtoshi R."/>
            <person name="Tomita M."/>
            <person name="Numata K."/>
            <person name="Arakawa K."/>
        </authorList>
    </citation>
    <scope>NUCLEOTIDE SEQUENCE [LARGE SCALE GENOMIC DNA]</scope>
</reference>
<organism evidence="2 3">
    <name type="scientific">Eumeta variegata</name>
    <name type="common">Bagworm moth</name>
    <name type="synonym">Eumeta japonica</name>
    <dbReference type="NCBI Taxonomy" id="151549"/>
    <lineage>
        <taxon>Eukaryota</taxon>
        <taxon>Metazoa</taxon>
        <taxon>Ecdysozoa</taxon>
        <taxon>Arthropoda</taxon>
        <taxon>Hexapoda</taxon>
        <taxon>Insecta</taxon>
        <taxon>Pterygota</taxon>
        <taxon>Neoptera</taxon>
        <taxon>Endopterygota</taxon>
        <taxon>Lepidoptera</taxon>
        <taxon>Glossata</taxon>
        <taxon>Ditrysia</taxon>
        <taxon>Tineoidea</taxon>
        <taxon>Psychidae</taxon>
        <taxon>Oiketicinae</taxon>
        <taxon>Eumeta</taxon>
    </lineage>
</organism>
<protein>
    <submittedName>
        <fullName evidence="2">Uncharacterized protein</fullName>
    </submittedName>
</protein>
<evidence type="ECO:0000256" key="1">
    <source>
        <dbReference type="SAM" id="MobiDB-lite"/>
    </source>
</evidence>
<accession>A0A4C1UQS2</accession>
<dbReference type="Proteomes" id="UP000299102">
    <property type="component" value="Unassembled WGS sequence"/>
</dbReference>
<name>A0A4C1UQS2_EUMVA</name>